<dbReference type="PANTHER" id="PTHR47795:SF1">
    <property type="entry name" value="DNA-DEPENDENT METALLOPROTEASE WSS1 HOMOLOG 2"/>
    <property type="match status" value="1"/>
</dbReference>
<feature type="compositionally biased region" description="Gly residues" evidence="1">
    <location>
        <begin position="337"/>
        <end position="347"/>
    </location>
</feature>
<accession>A0A6A6BR60</accession>
<reference evidence="3" key="1">
    <citation type="journal article" date="2020" name="Stud. Mycol.">
        <title>101 Dothideomycetes genomes: a test case for predicting lifestyles and emergence of pathogens.</title>
        <authorList>
            <person name="Haridas S."/>
            <person name="Albert R."/>
            <person name="Binder M."/>
            <person name="Bloem J."/>
            <person name="Labutti K."/>
            <person name="Salamov A."/>
            <person name="Andreopoulos B."/>
            <person name="Baker S."/>
            <person name="Barry K."/>
            <person name="Bills G."/>
            <person name="Bluhm B."/>
            <person name="Cannon C."/>
            <person name="Castanera R."/>
            <person name="Culley D."/>
            <person name="Daum C."/>
            <person name="Ezra D."/>
            <person name="Gonzalez J."/>
            <person name="Henrissat B."/>
            <person name="Kuo A."/>
            <person name="Liang C."/>
            <person name="Lipzen A."/>
            <person name="Lutzoni F."/>
            <person name="Magnuson J."/>
            <person name="Mondo S."/>
            <person name="Nolan M."/>
            <person name="Ohm R."/>
            <person name="Pangilinan J."/>
            <person name="Park H.-J."/>
            <person name="Ramirez L."/>
            <person name="Alfaro M."/>
            <person name="Sun H."/>
            <person name="Tritt A."/>
            <person name="Yoshinaga Y."/>
            <person name="Zwiers L.-H."/>
            <person name="Turgeon B."/>
            <person name="Goodwin S."/>
            <person name="Spatafora J."/>
            <person name="Crous P."/>
            <person name="Grigoriev I."/>
        </authorList>
    </citation>
    <scope>NUCLEOTIDE SEQUENCE</scope>
    <source>
        <strain evidence="3">CBS 121167</strain>
    </source>
</reference>
<dbReference type="RefSeq" id="XP_033401645.1">
    <property type="nucleotide sequence ID" value="XM_033539739.1"/>
</dbReference>
<evidence type="ECO:0000313" key="3">
    <source>
        <dbReference type="EMBL" id="KAF2145933.1"/>
    </source>
</evidence>
<dbReference type="GeneID" id="54297235"/>
<gene>
    <name evidence="3" type="ORF">K452DRAFT_283224</name>
</gene>
<feature type="domain" description="WLM" evidence="2">
    <location>
        <begin position="163"/>
        <end position="384"/>
    </location>
</feature>
<dbReference type="PANTHER" id="PTHR47795">
    <property type="entry name" value="UBIQUITIN AND WLM DOMAIN-CONTAINING METALLOPROTEASE SPCC1442.07C"/>
    <property type="match status" value="1"/>
</dbReference>
<dbReference type="EMBL" id="ML995476">
    <property type="protein sequence ID" value="KAF2145933.1"/>
    <property type="molecule type" value="Genomic_DNA"/>
</dbReference>
<dbReference type="PROSITE" id="PS51397">
    <property type="entry name" value="WLM"/>
    <property type="match status" value="1"/>
</dbReference>
<dbReference type="AlphaFoldDB" id="A0A6A6BR60"/>
<proteinExistence type="predicted"/>
<feature type="compositionally biased region" description="Basic and acidic residues" evidence="1">
    <location>
        <begin position="370"/>
        <end position="390"/>
    </location>
</feature>
<keyword evidence="4" id="KW-1185">Reference proteome</keyword>
<name>A0A6A6BR60_9PEZI</name>
<dbReference type="Gene3D" id="3.10.20.90">
    <property type="entry name" value="Phosphatidylinositol 3-kinase Catalytic Subunit, Chain A, domain 1"/>
    <property type="match status" value="1"/>
</dbReference>
<feature type="compositionally biased region" description="Low complexity" evidence="1">
    <location>
        <begin position="16"/>
        <end position="37"/>
    </location>
</feature>
<dbReference type="OrthoDB" id="49605at2759"/>
<feature type="region of interest" description="Disordered" evidence="1">
    <location>
        <begin position="1"/>
        <end position="37"/>
    </location>
</feature>
<feature type="compositionally biased region" description="Basic and acidic residues" evidence="1">
    <location>
        <begin position="406"/>
        <end position="418"/>
    </location>
</feature>
<dbReference type="InterPro" id="IPR029071">
    <property type="entry name" value="Ubiquitin-like_domsf"/>
</dbReference>
<dbReference type="Pfam" id="PF08325">
    <property type="entry name" value="WLM"/>
    <property type="match status" value="1"/>
</dbReference>
<evidence type="ECO:0000313" key="4">
    <source>
        <dbReference type="Proteomes" id="UP000799438"/>
    </source>
</evidence>
<dbReference type="SUPFAM" id="SSF54236">
    <property type="entry name" value="Ubiquitin-like"/>
    <property type="match status" value="1"/>
</dbReference>
<evidence type="ECO:0000256" key="1">
    <source>
        <dbReference type="SAM" id="MobiDB-lite"/>
    </source>
</evidence>
<dbReference type="GO" id="GO:0070628">
    <property type="term" value="F:proteasome binding"/>
    <property type="evidence" value="ECO:0007669"/>
    <property type="project" value="TreeGrafter"/>
</dbReference>
<evidence type="ECO:0000259" key="2">
    <source>
        <dbReference type="PROSITE" id="PS51397"/>
    </source>
</evidence>
<sequence length="418" mass="44729">MTMAPTAETKDANHESLSNNNNNTSTNTMDGDTSTTDTTDTLTLTLTHHGTRHAITLPSSATISDLSTFIETDLHIPPSHQKLLISPKPGLQRPPFKDPTLLLLPLASRKFQLIGSTPSEIATLQTRVSHSAAQHAARTARNYAVAPAVPARTAGRGVRGSALAAADAAYTFHVLRPLPHLPAPERSLRFLERLRDDAGVRAAMRAHRFSVPLLTEMDPAAHTTHEGRTLGLNRNRGEVIELRLRTDAGDGYRDYKTIRRTLCHELAHNVWGDHDRNFWALCRQIEGEVERADWTRGGRAVGDASGGAAAEAYIPPEQRNDVFDHGAWTGGEFVLGSGSGSGNGGGNVSPARGPLEGSSGHVQLANPALSRREVLARAADERARRTRQADVEGEDGSADGSASGSGREDGADDDRGSG</sequence>
<protein>
    <recommendedName>
        <fullName evidence="2">WLM domain-containing protein</fullName>
    </recommendedName>
</protein>
<feature type="region of interest" description="Disordered" evidence="1">
    <location>
        <begin position="334"/>
        <end position="418"/>
    </location>
</feature>
<dbReference type="Proteomes" id="UP000799438">
    <property type="component" value="Unassembled WGS sequence"/>
</dbReference>
<dbReference type="CDD" id="cd17039">
    <property type="entry name" value="Ubl_ubiquitin_like"/>
    <property type="match status" value="1"/>
</dbReference>
<dbReference type="InterPro" id="IPR013536">
    <property type="entry name" value="WLM_dom"/>
</dbReference>
<organism evidence="3 4">
    <name type="scientific">Aplosporella prunicola CBS 121167</name>
    <dbReference type="NCBI Taxonomy" id="1176127"/>
    <lineage>
        <taxon>Eukaryota</taxon>
        <taxon>Fungi</taxon>
        <taxon>Dikarya</taxon>
        <taxon>Ascomycota</taxon>
        <taxon>Pezizomycotina</taxon>
        <taxon>Dothideomycetes</taxon>
        <taxon>Dothideomycetes incertae sedis</taxon>
        <taxon>Botryosphaeriales</taxon>
        <taxon>Aplosporellaceae</taxon>
        <taxon>Aplosporella</taxon>
    </lineage>
</organism>